<reference evidence="1 2" key="1">
    <citation type="submission" date="2020-09" db="EMBL/GenBank/DDBJ databases">
        <authorList>
            <person name="Tanuku N.R.S."/>
        </authorList>
    </citation>
    <scope>NUCLEOTIDE SEQUENCE [LARGE SCALE GENOMIC DNA]</scope>
    <source>
        <strain evidence="1 2">AK62</strain>
    </source>
</reference>
<protein>
    <submittedName>
        <fullName evidence="1">Sulfurtransferase complex subunit TusB</fullName>
    </submittedName>
</protein>
<sequence>MTLHLLGASPSDRATFESCRSTLTEQDTLLLLEEGCYWALPHHRQELSRIPARVVALGPDCLARGIATEGLKTVDDAEFVVLATEHARTVSWY</sequence>
<dbReference type="Proteomes" id="UP000810171">
    <property type="component" value="Unassembled WGS sequence"/>
</dbReference>
<dbReference type="PANTHER" id="PTHR37526">
    <property type="entry name" value="PROTEIN TUSB"/>
    <property type="match status" value="1"/>
</dbReference>
<dbReference type="SUPFAM" id="SSF75169">
    <property type="entry name" value="DsrEFH-like"/>
    <property type="match status" value="1"/>
</dbReference>
<dbReference type="RefSeq" id="WP_209287822.1">
    <property type="nucleotide sequence ID" value="NZ_JACVEW010000015.1"/>
</dbReference>
<dbReference type="Pfam" id="PF04077">
    <property type="entry name" value="DsrH"/>
    <property type="match status" value="1"/>
</dbReference>
<comment type="caution">
    <text evidence="1">The sequence shown here is derived from an EMBL/GenBank/DDBJ whole genome shotgun (WGS) entry which is preliminary data.</text>
</comment>
<dbReference type="Gene3D" id="3.40.1260.10">
    <property type="entry name" value="DsrEFH-like"/>
    <property type="match status" value="1"/>
</dbReference>
<dbReference type="EMBL" id="JACVEW010000015">
    <property type="protein sequence ID" value="MBP0049205.1"/>
    <property type="molecule type" value="Genomic_DNA"/>
</dbReference>
<proteinExistence type="predicted"/>
<evidence type="ECO:0000313" key="1">
    <source>
        <dbReference type="EMBL" id="MBP0049205.1"/>
    </source>
</evidence>
<accession>A0ABS3ZBX3</accession>
<keyword evidence="2" id="KW-1185">Reference proteome</keyword>
<dbReference type="PANTHER" id="PTHR37526:SF1">
    <property type="entry name" value="PROTEIN TUSB"/>
    <property type="match status" value="1"/>
</dbReference>
<gene>
    <name evidence="1" type="primary">dsrH</name>
    <name evidence="1" type="ORF">H9C73_10705</name>
</gene>
<name>A0ABS3ZBX3_9GAMM</name>
<evidence type="ECO:0000313" key="2">
    <source>
        <dbReference type="Proteomes" id="UP000810171"/>
    </source>
</evidence>
<dbReference type="NCBIfam" id="TIGR03011">
    <property type="entry name" value="sulf_tusB_dsrH"/>
    <property type="match status" value="1"/>
</dbReference>
<dbReference type="InterPro" id="IPR007215">
    <property type="entry name" value="Sulphur_relay_TusB/DsrH"/>
</dbReference>
<organism evidence="1 2">
    <name type="scientific">Marinobacterium alkalitolerans</name>
    <dbReference type="NCBI Taxonomy" id="1542925"/>
    <lineage>
        <taxon>Bacteria</taxon>
        <taxon>Pseudomonadati</taxon>
        <taxon>Pseudomonadota</taxon>
        <taxon>Gammaproteobacteria</taxon>
        <taxon>Oceanospirillales</taxon>
        <taxon>Oceanospirillaceae</taxon>
        <taxon>Marinobacterium</taxon>
    </lineage>
</organism>
<dbReference type="InterPro" id="IPR027396">
    <property type="entry name" value="DsrEFH-like"/>
</dbReference>